<dbReference type="InterPro" id="IPR015919">
    <property type="entry name" value="Cadherin-like_sf"/>
</dbReference>
<comment type="caution">
    <text evidence="7">The sequence shown here is derived from an EMBL/GenBank/DDBJ whole genome shotgun (WGS) entry which is preliminary data.</text>
</comment>
<comment type="subcellular location">
    <subcellularLocation>
        <location evidence="1">Membrane</location>
    </subcellularLocation>
</comment>
<dbReference type="AlphaFoldDB" id="A0ABD0PSP9"/>
<dbReference type="PRINTS" id="PR00205">
    <property type="entry name" value="CADHERIN"/>
</dbReference>
<reference evidence="7 8" key="1">
    <citation type="submission" date="2024-05" db="EMBL/GenBank/DDBJ databases">
        <title>Genome sequencing and assembly of Indian major carp, Cirrhinus mrigala (Hamilton, 1822).</title>
        <authorList>
            <person name="Mohindra V."/>
            <person name="Chowdhury L.M."/>
            <person name="Lal K."/>
            <person name="Jena J.K."/>
        </authorList>
    </citation>
    <scope>NUCLEOTIDE SEQUENCE [LARGE SCALE GENOMIC DNA]</scope>
    <source>
        <strain evidence="7">CM1030</strain>
        <tissue evidence="7">Blood</tissue>
    </source>
</reference>
<evidence type="ECO:0000256" key="1">
    <source>
        <dbReference type="ARBA" id="ARBA00004370"/>
    </source>
</evidence>
<dbReference type="PANTHER" id="PTHR24027">
    <property type="entry name" value="CADHERIN-23"/>
    <property type="match status" value="1"/>
</dbReference>
<evidence type="ECO:0000313" key="8">
    <source>
        <dbReference type="Proteomes" id="UP001529510"/>
    </source>
</evidence>
<keyword evidence="4" id="KW-0472">Membrane</keyword>
<evidence type="ECO:0000256" key="3">
    <source>
        <dbReference type="ARBA" id="ARBA00022837"/>
    </source>
</evidence>
<organism evidence="7 8">
    <name type="scientific">Cirrhinus mrigala</name>
    <name type="common">Mrigala</name>
    <dbReference type="NCBI Taxonomy" id="683832"/>
    <lineage>
        <taxon>Eukaryota</taxon>
        <taxon>Metazoa</taxon>
        <taxon>Chordata</taxon>
        <taxon>Craniata</taxon>
        <taxon>Vertebrata</taxon>
        <taxon>Euteleostomi</taxon>
        <taxon>Actinopterygii</taxon>
        <taxon>Neopterygii</taxon>
        <taxon>Teleostei</taxon>
        <taxon>Ostariophysi</taxon>
        <taxon>Cypriniformes</taxon>
        <taxon>Cyprinidae</taxon>
        <taxon>Labeoninae</taxon>
        <taxon>Labeonini</taxon>
        <taxon>Cirrhinus</taxon>
    </lineage>
</organism>
<dbReference type="InterPro" id="IPR002126">
    <property type="entry name" value="Cadherin-like_dom"/>
</dbReference>
<feature type="domain" description="Cadherin" evidence="6">
    <location>
        <begin position="2"/>
        <end position="49"/>
    </location>
</feature>
<dbReference type="CDD" id="cd11304">
    <property type="entry name" value="Cadherin_repeat"/>
    <property type="match status" value="1"/>
</dbReference>
<dbReference type="Gene3D" id="2.60.40.60">
    <property type="entry name" value="Cadherins"/>
    <property type="match status" value="2"/>
</dbReference>
<gene>
    <name evidence="7" type="ORF">M9458_028011</name>
</gene>
<keyword evidence="3 5" id="KW-0106">Calcium</keyword>
<dbReference type="InterPro" id="IPR039808">
    <property type="entry name" value="Cadherin"/>
</dbReference>
<proteinExistence type="predicted"/>
<dbReference type="InterPro" id="IPR020894">
    <property type="entry name" value="Cadherin_CS"/>
</dbReference>
<keyword evidence="2" id="KW-0677">Repeat</keyword>
<dbReference type="SUPFAM" id="SSF49313">
    <property type="entry name" value="Cadherin-like"/>
    <property type="match status" value="1"/>
</dbReference>
<feature type="non-terminal residue" evidence="7">
    <location>
        <position position="1"/>
    </location>
</feature>
<evidence type="ECO:0000313" key="7">
    <source>
        <dbReference type="EMBL" id="KAL0175681.1"/>
    </source>
</evidence>
<dbReference type="PROSITE" id="PS50268">
    <property type="entry name" value="CADHERIN_2"/>
    <property type="match status" value="1"/>
</dbReference>
<evidence type="ECO:0000256" key="2">
    <source>
        <dbReference type="ARBA" id="ARBA00022737"/>
    </source>
</evidence>
<sequence length="70" mass="7667">LLSVNFALDFELCREYYLSVEGARGKPSLSDIATVIINITDVNDNPPVFNRSSYSAAITEDISPGDMVLQ</sequence>
<evidence type="ECO:0000256" key="4">
    <source>
        <dbReference type="ARBA" id="ARBA00023136"/>
    </source>
</evidence>
<accession>A0ABD0PSP9</accession>
<dbReference type="GO" id="GO:0009653">
    <property type="term" value="P:anatomical structure morphogenesis"/>
    <property type="evidence" value="ECO:0007669"/>
    <property type="project" value="UniProtKB-ARBA"/>
</dbReference>
<evidence type="ECO:0000259" key="6">
    <source>
        <dbReference type="PROSITE" id="PS50268"/>
    </source>
</evidence>
<keyword evidence="8" id="KW-1185">Reference proteome</keyword>
<dbReference type="Proteomes" id="UP001529510">
    <property type="component" value="Unassembled WGS sequence"/>
</dbReference>
<dbReference type="PANTHER" id="PTHR24027:SF438">
    <property type="entry name" value="CADHERIN 23"/>
    <property type="match status" value="1"/>
</dbReference>
<protein>
    <recommendedName>
        <fullName evidence="6">Cadherin domain-containing protein</fullName>
    </recommendedName>
</protein>
<evidence type="ECO:0000256" key="5">
    <source>
        <dbReference type="PROSITE-ProRule" id="PRU00043"/>
    </source>
</evidence>
<name>A0ABD0PSP9_CIRMR</name>
<dbReference type="GO" id="GO:0005509">
    <property type="term" value="F:calcium ion binding"/>
    <property type="evidence" value="ECO:0007669"/>
    <property type="project" value="UniProtKB-UniRule"/>
</dbReference>
<feature type="non-terminal residue" evidence="7">
    <location>
        <position position="70"/>
    </location>
</feature>
<dbReference type="EMBL" id="JAMKFB020000014">
    <property type="protein sequence ID" value="KAL0175681.1"/>
    <property type="molecule type" value="Genomic_DNA"/>
</dbReference>
<dbReference type="PROSITE" id="PS00232">
    <property type="entry name" value="CADHERIN_1"/>
    <property type="match status" value="1"/>
</dbReference>
<dbReference type="GO" id="GO:0016020">
    <property type="term" value="C:membrane"/>
    <property type="evidence" value="ECO:0007669"/>
    <property type="project" value="UniProtKB-SubCell"/>
</dbReference>